<evidence type="ECO:0000256" key="6">
    <source>
        <dbReference type="ARBA" id="ARBA00023136"/>
    </source>
</evidence>
<dbReference type="AlphaFoldDB" id="A0A2P2MKS3"/>
<dbReference type="EMBL" id="GGEC01050301">
    <property type="protein sequence ID" value="MBX30785.1"/>
    <property type="molecule type" value="Transcribed_RNA"/>
</dbReference>
<protein>
    <recommendedName>
        <fullName evidence="9">PGG domain-containing protein</fullName>
    </recommendedName>
</protein>
<dbReference type="EMBL" id="GGEC01050298">
    <property type="protein sequence ID" value="MBX30782.1"/>
    <property type="molecule type" value="Transcribed_RNA"/>
</dbReference>
<evidence type="ECO:0000256" key="4">
    <source>
        <dbReference type="ARBA" id="ARBA00022989"/>
    </source>
</evidence>
<comment type="subcellular location">
    <subcellularLocation>
        <location evidence="1">Membrane</location>
        <topology evidence="1">Multi-pass membrane protein</topology>
    </subcellularLocation>
</comment>
<feature type="transmembrane region" description="Helical" evidence="7">
    <location>
        <begin position="101"/>
        <end position="124"/>
    </location>
</feature>
<organism evidence="10">
    <name type="scientific">Rhizophora mucronata</name>
    <name type="common">Asiatic mangrove</name>
    <dbReference type="NCBI Taxonomy" id="61149"/>
    <lineage>
        <taxon>Eukaryota</taxon>
        <taxon>Viridiplantae</taxon>
        <taxon>Streptophyta</taxon>
        <taxon>Embryophyta</taxon>
        <taxon>Tracheophyta</taxon>
        <taxon>Spermatophyta</taxon>
        <taxon>Magnoliopsida</taxon>
        <taxon>eudicotyledons</taxon>
        <taxon>Gunneridae</taxon>
        <taxon>Pentapetalae</taxon>
        <taxon>rosids</taxon>
        <taxon>fabids</taxon>
        <taxon>Malpighiales</taxon>
        <taxon>Rhizophoraceae</taxon>
        <taxon>Rhizophora</taxon>
    </lineage>
</organism>
<dbReference type="GO" id="GO:0005886">
    <property type="term" value="C:plasma membrane"/>
    <property type="evidence" value="ECO:0007669"/>
    <property type="project" value="TreeGrafter"/>
</dbReference>
<evidence type="ECO:0000256" key="8">
    <source>
        <dbReference type="SAM" id="SignalP"/>
    </source>
</evidence>
<feature type="chain" id="PRO_5015085131" description="PGG domain-containing protein" evidence="8">
    <location>
        <begin position="18"/>
        <end position="190"/>
    </location>
</feature>
<keyword evidence="2 7" id="KW-0812">Transmembrane</keyword>
<feature type="transmembrane region" description="Helical" evidence="7">
    <location>
        <begin position="158"/>
        <end position="176"/>
    </location>
</feature>
<feature type="transmembrane region" description="Helical" evidence="7">
    <location>
        <begin position="57"/>
        <end position="74"/>
    </location>
</feature>
<evidence type="ECO:0000256" key="7">
    <source>
        <dbReference type="SAM" id="Phobius"/>
    </source>
</evidence>
<feature type="signal peptide" evidence="8">
    <location>
        <begin position="1"/>
        <end position="17"/>
    </location>
</feature>
<keyword evidence="8" id="KW-0732">Signal</keyword>
<keyword evidence="5" id="KW-0040">ANK repeat</keyword>
<dbReference type="PANTHER" id="PTHR24186:SF56">
    <property type="entry name" value="PGG DOMAIN-CONTAINING PROTEIN"/>
    <property type="match status" value="1"/>
</dbReference>
<dbReference type="Pfam" id="PF13962">
    <property type="entry name" value="PGG"/>
    <property type="match status" value="1"/>
</dbReference>
<accession>A0A2P2MKS3</accession>
<evidence type="ECO:0000256" key="1">
    <source>
        <dbReference type="ARBA" id="ARBA00004141"/>
    </source>
</evidence>
<evidence type="ECO:0000259" key="9">
    <source>
        <dbReference type="Pfam" id="PF13962"/>
    </source>
</evidence>
<keyword evidence="6 7" id="KW-0472">Membrane</keyword>
<reference evidence="10" key="1">
    <citation type="submission" date="2018-02" db="EMBL/GenBank/DDBJ databases">
        <title>Rhizophora mucronata_Transcriptome.</title>
        <authorList>
            <person name="Meera S.P."/>
            <person name="Sreeshan A."/>
            <person name="Augustine A."/>
        </authorList>
    </citation>
    <scope>NUCLEOTIDE SEQUENCE</scope>
    <source>
        <tissue evidence="10">Leaf</tissue>
    </source>
</reference>
<dbReference type="InterPro" id="IPR026961">
    <property type="entry name" value="PGG_dom"/>
</dbReference>
<evidence type="ECO:0000256" key="5">
    <source>
        <dbReference type="ARBA" id="ARBA00023043"/>
    </source>
</evidence>
<evidence type="ECO:0000256" key="2">
    <source>
        <dbReference type="ARBA" id="ARBA00022692"/>
    </source>
</evidence>
<feature type="domain" description="PGG" evidence="9">
    <location>
        <begin position="52"/>
        <end position="126"/>
    </location>
</feature>
<evidence type="ECO:0000313" key="10">
    <source>
        <dbReference type="EMBL" id="MBX30782.1"/>
    </source>
</evidence>
<dbReference type="PANTHER" id="PTHR24186">
    <property type="entry name" value="PROTEIN PHOSPHATASE 1 REGULATORY SUBUNIT"/>
    <property type="match status" value="1"/>
</dbReference>
<feature type="transmembrane region" description="Helical" evidence="7">
    <location>
        <begin position="131"/>
        <end position="152"/>
    </location>
</feature>
<keyword evidence="3" id="KW-0677">Repeat</keyword>
<proteinExistence type="predicted"/>
<name>A0A2P2MKS3_RHIMU</name>
<keyword evidence="4 7" id="KW-1133">Transmembrane helix</keyword>
<evidence type="ECO:0000256" key="3">
    <source>
        <dbReference type="ARBA" id="ARBA00022737"/>
    </source>
</evidence>
<sequence length="190" mass="20739">MLLKVSSSYILAAVTMATDAANQRAETNNLPENPSENWYAYYRFKLGRDSPSEARNTLLVVATLIAAVTFQVGVNPPGGVWQDTSRNHTAGKSILASNKKAYTIFIFANSLAFASAVHVIYFLVIDCPFQIEVCIALGSMCFTYGASIGAVTTSEVVNPGYALIVCGTPFILRLSLQIIRRFKFLDALIR</sequence>